<proteinExistence type="predicted"/>
<comment type="caution">
    <text evidence="1">The sequence shown here is derived from an EMBL/GenBank/DDBJ whole genome shotgun (WGS) entry which is preliminary data.</text>
</comment>
<name>A0A133MX22_CLOPF</name>
<dbReference type="AlphaFoldDB" id="A0A133MX22"/>
<organism evidence="1 2">
    <name type="scientific">Clostridium perfringens</name>
    <dbReference type="NCBI Taxonomy" id="1502"/>
    <lineage>
        <taxon>Bacteria</taxon>
        <taxon>Bacillati</taxon>
        <taxon>Bacillota</taxon>
        <taxon>Clostridia</taxon>
        <taxon>Eubacteriales</taxon>
        <taxon>Clostridiaceae</taxon>
        <taxon>Clostridium</taxon>
    </lineage>
</organism>
<sequence>MIVLTCLKYKQNLDKFTCAKQVDFIIVCKRLLREDEVKRVDKFIMIIGKLLFKKHK</sequence>
<dbReference type="Proteomes" id="UP000070646">
    <property type="component" value="Unassembled WGS sequence"/>
</dbReference>
<dbReference type="EMBL" id="LRPU01000138">
    <property type="protein sequence ID" value="KXA08576.1"/>
    <property type="molecule type" value="Genomic_DNA"/>
</dbReference>
<evidence type="ECO:0000313" key="1">
    <source>
        <dbReference type="EMBL" id="KXA08576.1"/>
    </source>
</evidence>
<evidence type="ECO:0000313" key="2">
    <source>
        <dbReference type="Proteomes" id="UP000070646"/>
    </source>
</evidence>
<gene>
    <name evidence="1" type="ORF">HMPREF3222_02371</name>
</gene>
<reference evidence="1 2" key="1">
    <citation type="submission" date="2016-01" db="EMBL/GenBank/DDBJ databases">
        <authorList>
            <person name="Oliw E.H."/>
        </authorList>
    </citation>
    <scope>NUCLEOTIDE SEQUENCE [LARGE SCALE GENOMIC DNA]</scope>
    <source>
        <strain evidence="1 2">MJR7757A</strain>
    </source>
</reference>
<protein>
    <submittedName>
        <fullName evidence="1">Uncharacterized protein</fullName>
    </submittedName>
</protein>
<accession>A0A133MX22</accession>
<dbReference type="PATRIC" id="fig|1502.174.peg.2386"/>